<evidence type="ECO:0000256" key="1">
    <source>
        <dbReference type="SAM" id="SignalP"/>
    </source>
</evidence>
<dbReference type="AlphaFoldDB" id="A0A243WJP6"/>
<dbReference type="OrthoDB" id="883513at2"/>
<feature type="domain" description="DUF6799" evidence="2">
    <location>
        <begin position="46"/>
        <end position="107"/>
    </location>
</feature>
<evidence type="ECO:0000313" key="4">
    <source>
        <dbReference type="Proteomes" id="UP000194873"/>
    </source>
</evidence>
<keyword evidence="1" id="KW-0732">Signal</keyword>
<feature type="chain" id="PRO_5012647836" description="DUF6799 domain-containing protein" evidence="1">
    <location>
        <begin position="23"/>
        <end position="135"/>
    </location>
</feature>
<sequence length="135" mass="14273">MKNLLASSFFLLLILGSTTTYAQTKAAPRKAVEPKPRMVSNGATMKDGVTMKEGKVLVTQQGLTNTLTQEMTLTNGTKISPAGSVTMANGSSATLQEGDMLSLSGRLTTAAMKAEQDSLLMASKEQGKSKSKKKK</sequence>
<proteinExistence type="predicted"/>
<feature type="signal peptide" evidence="1">
    <location>
        <begin position="1"/>
        <end position="22"/>
    </location>
</feature>
<dbReference type="EMBL" id="MTSE01000001">
    <property type="protein sequence ID" value="OUJ76124.1"/>
    <property type="molecule type" value="Genomic_DNA"/>
</dbReference>
<evidence type="ECO:0000313" key="3">
    <source>
        <dbReference type="EMBL" id="OUJ76124.1"/>
    </source>
</evidence>
<organism evidence="3 4">
    <name type="scientific">Hymenobacter crusticola</name>
    <dbReference type="NCBI Taxonomy" id="1770526"/>
    <lineage>
        <taxon>Bacteria</taxon>
        <taxon>Pseudomonadati</taxon>
        <taxon>Bacteroidota</taxon>
        <taxon>Cytophagia</taxon>
        <taxon>Cytophagales</taxon>
        <taxon>Hymenobacteraceae</taxon>
        <taxon>Hymenobacter</taxon>
    </lineage>
</organism>
<name>A0A243WJP6_9BACT</name>
<comment type="caution">
    <text evidence="3">The sequence shown here is derived from an EMBL/GenBank/DDBJ whole genome shotgun (WGS) entry which is preliminary data.</text>
</comment>
<dbReference type="Pfam" id="PF20606">
    <property type="entry name" value="DUF6799"/>
    <property type="match status" value="1"/>
</dbReference>
<reference evidence="3 4" key="1">
    <citation type="submission" date="2017-01" db="EMBL/GenBank/DDBJ databases">
        <title>A new Hymenobacter.</title>
        <authorList>
            <person name="Liang Y."/>
            <person name="Feng F."/>
        </authorList>
    </citation>
    <scope>NUCLEOTIDE SEQUENCE [LARGE SCALE GENOMIC DNA]</scope>
    <source>
        <strain evidence="3">MIMBbqt21</strain>
    </source>
</reference>
<dbReference type="Proteomes" id="UP000194873">
    <property type="component" value="Unassembled WGS sequence"/>
</dbReference>
<dbReference type="InterPro" id="IPR046478">
    <property type="entry name" value="DUF6799"/>
</dbReference>
<accession>A0A243WJP6</accession>
<protein>
    <recommendedName>
        <fullName evidence="2">DUF6799 domain-containing protein</fullName>
    </recommendedName>
</protein>
<keyword evidence="4" id="KW-1185">Reference proteome</keyword>
<dbReference type="RefSeq" id="WP_086592376.1">
    <property type="nucleotide sequence ID" value="NZ_MTSE01000001.1"/>
</dbReference>
<gene>
    <name evidence="3" type="ORF">BXP70_02290</name>
</gene>
<evidence type="ECO:0000259" key="2">
    <source>
        <dbReference type="Pfam" id="PF20606"/>
    </source>
</evidence>